<dbReference type="STRING" id="1423744.FC86_GL000426"/>
<feature type="transmembrane region" description="Helical" evidence="5">
    <location>
        <begin position="300"/>
        <end position="318"/>
    </location>
</feature>
<evidence type="ECO:0000313" key="9">
    <source>
        <dbReference type="Proteomes" id="UP000051378"/>
    </source>
</evidence>
<reference evidence="8 9" key="1">
    <citation type="journal article" date="2015" name="Genome Announc.">
        <title>Expanding the biotechnology potential of lactobacilli through comparative genomics of 213 strains and associated genera.</title>
        <authorList>
            <person name="Sun Z."/>
            <person name="Harris H.M."/>
            <person name="McCann A."/>
            <person name="Guo C."/>
            <person name="Argimon S."/>
            <person name="Zhang W."/>
            <person name="Yang X."/>
            <person name="Jeffery I.B."/>
            <person name="Cooney J.C."/>
            <person name="Kagawa T.F."/>
            <person name="Liu W."/>
            <person name="Song Y."/>
            <person name="Salvetti E."/>
            <person name="Wrobel A."/>
            <person name="Rasinkangas P."/>
            <person name="Parkhill J."/>
            <person name="Rea M.C."/>
            <person name="O'Sullivan O."/>
            <person name="Ritari J."/>
            <person name="Douillard F.P."/>
            <person name="Paul Ross R."/>
            <person name="Yang R."/>
            <person name="Briner A.E."/>
            <person name="Felis G.E."/>
            <person name="de Vos W.M."/>
            <person name="Barrangou R."/>
            <person name="Klaenhammer T.R."/>
            <person name="Caufield P.W."/>
            <person name="Cui Y."/>
            <person name="Zhang H."/>
            <person name="O'Toole P.W."/>
        </authorList>
    </citation>
    <scope>NUCLEOTIDE SEQUENCE [LARGE SCALE GENOMIC DNA]</scope>
    <source>
        <strain evidence="8 9">DSM 23037</strain>
    </source>
</reference>
<dbReference type="InterPro" id="IPR010432">
    <property type="entry name" value="RDD"/>
</dbReference>
<name>A0A0R2DJR3_9LACO</name>
<organism evidence="8 9">
    <name type="scientific">Holzapfeliella floricola DSM 23037 = JCM 16512</name>
    <dbReference type="NCBI Taxonomy" id="1423744"/>
    <lineage>
        <taxon>Bacteria</taxon>
        <taxon>Bacillati</taxon>
        <taxon>Bacillota</taxon>
        <taxon>Bacilli</taxon>
        <taxon>Lactobacillales</taxon>
        <taxon>Lactobacillaceae</taxon>
        <taxon>Holzapfeliella</taxon>
    </lineage>
</organism>
<comment type="caution">
    <text evidence="8">The sequence shown here is derived from an EMBL/GenBank/DDBJ whole genome shotgun (WGS) entry which is preliminary data.</text>
</comment>
<feature type="transmembrane region" description="Helical" evidence="5">
    <location>
        <begin position="248"/>
        <end position="265"/>
    </location>
</feature>
<feature type="transmembrane region" description="Helical" evidence="5">
    <location>
        <begin position="6"/>
        <end position="26"/>
    </location>
</feature>
<feature type="transmembrane region" description="Helical" evidence="5">
    <location>
        <begin position="38"/>
        <end position="62"/>
    </location>
</feature>
<evidence type="ECO:0000256" key="1">
    <source>
        <dbReference type="ARBA" id="ARBA00004141"/>
    </source>
</evidence>
<evidence type="ECO:0000313" key="8">
    <source>
        <dbReference type="EMBL" id="KRN04328.1"/>
    </source>
</evidence>
<protein>
    <recommendedName>
        <fullName evidence="10">Glycopeptide antibiotics resistance protein</fullName>
    </recommendedName>
</protein>
<gene>
    <name evidence="8" type="ORF">FC86_GL000426</name>
</gene>
<keyword evidence="9" id="KW-1185">Reference proteome</keyword>
<dbReference type="Proteomes" id="UP000051378">
    <property type="component" value="Unassembled WGS sequence"/>
</dbReference>
<dbReference type="PIRSF" id="PIRSF031578">
    <property type="entry name" value="Uncharacterised_Vanz_RDD-cont"/>
    <property type="match status" value="1"/>
</dbReference>
<comment type="subcellular location">
    <subcellularLocation>
        <location evidence="1">Membrane</location>
        <topology evidence="1">Multi-pass membrane protein</topology>
    </subcellularLocation>
</comment>
<evidence type="ECO:0000256" key="5">
    <source>
        <dbReference type="SAM" id="Phobius"/>
    </source>
</evidence>
<dbReference type="GO" id="GO:0016020">
    <property type="term" value="C:membrane"/>
    <property type="evidence" value="ECO:0007669"/>
    <property type="project" value="UniProtKB-SubCell"/>
</dbReference>
<proteinExistence type="predicted"/>
<dbReference type="InterPro" id="IPR053150">
    <property type="entry name" value="Teicoplanin_resist-assoc"/>
</dbReference>
<evidence type="ECO:0000256" key="3">
    <source>
        <dbReference type="ARBA" id="ARBA00022989"/>
    </source>
</evidence>
<dbReference type="PATRIC" id="fig|1423744.4.peg.437"/>
<dbReference type="Pfam" id="PF04892">
    <property type="entry name" value="VanZ"/>
    <property type="match status" value="1"/>
</dbReference>
<feature type="domain" description="RDD" evidence="7">
    <location>
        <begin position="212"/>
        <end position="345"/>
    </location>
</feature>
<evidence type="ECO:0008006" key="10">
    <source>
        <dbReference type="Google" id="ProtNLM"/>
    </source>
</evidence>
<feature type="transmembrane region" description="Helical" evidence="5">
    <location>
        <begin position="330"/>
        <end position="350"/>
    </location>
</feature>
<dbReference type="PANTHER" id="PTHR36834:SF1">
    <property type="entry name" value="INTEGRAL MEMBRANE PROTEIN"/>
    <property type="match status" value="1"/>
</dbReference>
<keyword evidence="2 5" id="KW-0812">Transmembrane</keyword>
<feature type="transmembrane region" description="Helical" evidence="5">
    <location>
        <begin position="110"/>
        <end position="131"/>
    </location>
</feature>
<feature type="transmembrane region" description="Helical" evidence="5">
    <location>
        <begin position="138"/>
        <end position="161"/>
    </location>
</feature>
<sequence>MGYVQVIKTAVLLFPILALIISLPVFIRQYHKYQAFVFWRGIMIYSFVFYMLVAYCLIILPLPDIQAVANLKTPTYNLHLFQFITEFKNETPLIVSKPQTYLQTLKSASFVQPLFNLFLTIPFGVYLRYYFKRSFKQVLVLGVLLSLFFELTQLTGLYGIYPRSYRLFDVDDLLLNTLGAVFGFLLTPAMTFLFPTQDKLSQKAGSLKSQVSLIRRSVALVTDMLALGIIDSIISGALKTAQVNGSELISKVITIVILFVVVPLFKGQTIGKWAVKIKMVDARDGTKPGFWQLIFRQFELYGVIIPFMTVATPYVLALSGRIAEDKLTQLYFLSIFMLFLNLLFVGYLVWQAFKPSPILFYERWSKTKQVSQITEEES</sequence>
<dbReference type="RefSeq" id="WP_056974622.1">
    <property type="nucleotide sequence ID" value="NZ_AYZL01000016.1"/>
</dbReference>
<evidence type="ECO:0000256" key="2">
    <source>
        <dbReference type="ARBA" id="ARBA00022692"/>
    </source>
</evidence>
<feature type="transmembrane region" description="Helical" evidence="5">
    <location>
        <begin position="173"/>
        <end position="196"/>
    </location>
</feature>
<keyword evidence="4 5" id="KW-0472">Membrane</keyword>
<dbReference type="InterPro" id="IPR006976">
    <property type="entry name" value="VanZ-like"/>
</dbReference>
<keyword evidence="3 5" id="KW-1133">Transmembrane helix</keyword>
<evidence type="ECO:0000256" key="4">
    <source>
        <dbReference type="ARBA" id="ARBA00023136"/>
    </source>
</evidence>
<feature type="domain" description="VanZ-like" evidence="6">
    <location>
        <begin position="47"/>
        <end position="188"/>
    </location>
</feature>
<dbReference type="InterPro" id="IPR021192">
    <property type="entry name" value="UCP031578_Vanz/RDD"/>
</dbReference>
<feature type="transmembrane region" description="Helical" evidence="5">
    <location>
        <begin position="217"/>
        <end position="236"/>
    </location>
</feature>
<dbReference type="Pfam" id="PF06271">
    <property type="entry name" value="RDD"/>
    <property type="match status" value="1"/>
</dbReference>
<dbReference type="AlphaFoldDB" id="A0A0R2DJR3"/>
<dbReference type="PANTHER" id="PTHR36834">
    <property type="entry name" value="MEMBRANE PROTEIN-RELATED"/>
    <property type="match status" value="1"/>
</dbReference>
<evidence type="ECO:0000259" key="6">
    <source>
        <dbReference type="Pfam" id="PF04892"/>
    </source>
</evidence>
<evidence type="ECO:0000259" key="7">
    <source>
        <dbReference type="Pfam" id="PF06271"/>
    </source>
</evidence>
<dbReference type="OrthoDB" id="4822551at2"/>
<accession>A0A0R2DJR3</accession>
<dbReference type="EMBL" id="AYZL01000016">
    <property type="protein sequence ID" value="KRN04328.1"/>
    <property type="molecule type" value="Genomic_DNA"/>
</dbReference>